<evidence type="ECO:0000256" key="4">
    <source>
        <dbReference type="ARBA" id="ARBA00023136"/>
    </source>
</evidence>
<name>A0A914Z0V3_9BILA</name>
<feature type="transmembrane region" description="Helical" evidence="6">
    <location>
        <begin position="394"/>
        <end position="417"/>
    </location>
</feature>
<keyword evidence="3 6" id="KW-1133">Transmembrane helix</keyword>
<evidence type="ECO:0000256" key="5">
    <source>
        <dbReference type="SAM" id="MobiDB-lite"/>
    </source>
</evidence>
<proteinExistence type="predicted"/>
<dbReference type="PANTHER" id="PTHR11662">
    <property type="entry name" value="SOLUTE CARRIER FAMILY 17"/>
    <property type="match status" value="1"/>
</dbReference>
<dbReference type="InterPro" id="IPR036259">
    <property type="entry name" value="MFS_trans_sf"/>
</dbReference>
<feature type="transmembrane region" description="Helical" evidence="6">
    <location>
        <begin position="25"/>
        <end position="44"/>
    </location>
</feature>
<feature type="transmembrane region" description="Helical" evidence="6">
    <location>
        <begin position="341"/>
        <end position="374"/>
    </location>
</feature>
<dbReference type="Pfam" id="PF07690">
    <property type="entry name" value="MFS_1"/>
    <property type="match status" value="1"/>
</dbReference>
<evidence type="ECO:0000313" key="9">
    <source>
        <dbReference type="WBParaSite" id="PSU_v2.g5510.t1"/>
    </source>
</evidence>
<dbReference type="GO" id="GO:0016020">
    <property type="term" value="C:membrane"/>
    <property type="evidence" value="ECO:0007669"/>
    <property type="project" value="UniProtKB-SubCell"/>
</dbReference>
<feature type="domain" description="Major facilitator superfamily (MFS) profile" evidence="7">
    <location>
        <begin position="26"/>
        <end position="450"/>
    </location>
</feature>
<evidence type="ECO:0000256" key="3">
    <source>
        <dbReference type="ARBA" id="ARBA00022989"/>
    </source>
</evidence>
<feature type="transmembrane region" description="Helical" evidence="6">
    <location>
        <begin position="299"/>
        <end position="320"/>
    </location>
</feature>
<dbReference type="InterPro" id="IPR020846">
    <property type="entry name" value="MFS_dom"/>
</dbReference>
<evidence type="ECO:0000256" key="1">
    <source>
        <dbReference type="ARBA" id="ARBA00004141"/>
    </source>
</evidence>
<evidence type="ECO:0000256" key="2">
    <source>
        <dbReference type="ARBA" id="ARBA00022692"/>
    </source>
</evidence>
<dbReference type="AlphaFoldDB" id="A0A914Z0V3"/>
<feature type="transmembrane region" description="Helical" evidence="6">
    <location>
        <begin position="123"/>
        <end position="146"/>
    </location>
</feature>
<feature type="transmembrane region" description="Helical" evidence="6">
    <location>
        <begin position="424"/>
        <end position="445"/>
    </location>
</feature>
<dbReference type="CDD" id="cd17380">
    <property type="entry name" value="MFS_SLC17A9_like"/>
    <property type="match status" value="1"/>
</dbReference>
<feature type="transmembrane region" description="Helical" evidence="6">
    <location>
        <begin position="186"/>
        <end position="204"/>
    </location>
</feature>
<sequence length="452" mass="49267">MTGVNDKLDESFASKKLWTKSQSKLWTINLFMGTCVLYASRVALPLCATYMAQEYGWNKSDSGTVMSCFFWGYAITQVFAGNFADKVGGEKILVGTTLIWSLLTLLTPQLFDLAHYTSTPLLFHIIIRVLTGIGQGFHLPCMASIVARHLTAADKGRVFGICLAGSHFGTVVAGAVGSILIEAFGWRTLFQFVGCLSVLWWYWFKMLRDAGSNRVRDESSFSTRSVEAGTTEELLQQPSESKVKSARPSTTPVPWKTLFSHPAFWAASVAQYCGANAYFTMFSWLPSYFSDNFPNAKGIVYNVVPSLAIVVTALAAPFIASRLLSSGKSITFTRRFMESTSLVAMALCLLCVSGSSGFYLSLIIFTAAMAARGLHHGGVSVNPHDFAPNHTGSVFGIFNAFSAITGFIGVYIAGWILQSSSNNWSYVFSFTAVQCIFGAIVYAFLGTGNKII</sequence>
<dbReference type="InterPro" id="IPR011701">
    <property type="entry name" value="MFS"/>
</dbReference>
<dbReference type="PANTHER" id="PTHR11662:SF279">
    <property type="entry name" value="VOLTAGE-GATED PURINE NUCLEOTIDE UNIPORTER SLC17A9"/>
    <property type="match status" value="1"/>
</dbReference>
<feature type="transmembrane region" description="Helical" evidence="6">
    <location>
        <begin position="158"/>
        <end position="180"/>
    </location>
</feature>
<dbReference type="PROSITE" id="PS50850">
    <property type="entry name" value="MFS"/>
    <property type="match status" value="1"/>
</dbReference>
<keyword evidence="4 6" id="KW-0472">Membrane</keyword>
<feature type="region of interest" description="Disordered" evidence="5">
    <location>
        <begin position="227"/>
        <end position="248"/>
    </location>
</feature>
<protein>
    <submittedName>
        <fullName evidence="9">Major facilitator superfamily (MFS) profile domain-containing protein</fullName>
    </submittedName>
</protein>
<evidence type="ECO:0000313" key="8">
    <source>
        <dbReference type="Proteomes" id="UP000887577"/>
    </source>
</evidence>
<feature type="transmembrane region" description="Helical" evidence="6">
    <location>
        <begin position="264"/>
        <end position="287"/>
    </location>
</feature>
<dbReference type="InterPro" id="IPR044777">
    <property type="entry name" value="SLC17A9-like"/>
</dbReference>
<keyword evidence="8" id="KW-1185">Reference proteome</keyword>
<dbReference type="GO" id="GO:0015291">
    <property type="term" value="F:secondary active transmembrane transporter activity"/>
    <property type="evidence" value="ECO:0007669"/>
    <property type="project" value="UniProtKB-ARBA"/>
</dbReference>
<dbReference type="InterPro" id="IPR050382">
    <property type="entry name" value="MFS_Na/Anion_cotransporter"/>
</dbReference>
<dbReference type="GO" id="GO:0015867">
    <property type="term" value="P:ATP transport"/>
    <property type="evidence" value="ECO:0007669"/>
    <property type="project" value="TreeGrafter"/>
</dbReference>
<comment type="subcellular location">
    <subcellularLocation>
        <location evidence="1">Membrane</location>
        <topology evidence="1">Multi-pass membrane protein</topology>
    </subcellularLocation>
</comment>
<dbReference type="SUPFAM" id="SSF103473">
    <property type="entry name" value="MFS general substrate transporter"/>
    <property type="match status" value="1"/>
</dbReference>
<accession>A0A914Z0V3</accession>
<organism evidence="8 9">
    <name type="scientific">Panagrolaimus superbus</name>
    <dbReference type="NCBI Taxonomy" id="310955"/>
    <lineage>
        <taxon>Eukaryota</taxon>
        <taxon>Metazoa</taxon>
        <taxon>Ecdysozoa</taxon>
        <taxon>Nematoda</taxon>
        <taxon>Chromadorea</taxon>
        <taxon>Rhabditida</taxon>
        <taxon>Tylenchina</taxon>
        <taxon>Panagrolaimomorpha</taxon>
        <taxon>Panagrolaimoidea</taxon>
        <taxon>Panagrolaimidae</taxon>
        <taxon>Panagrolaimus</taxon>
    </lineage>
</organism>
<reference evidence="9" key="1">
    <citation type="submission" date="2022-11" db="UniProtKB">
        <authorList>
            <consortium name="WormBaseParasite"/>
        </authorList>
    </citation>
    <scope>IDENTIFICATION</scope>
</reference>
<evidence type="ECO:0000259" key="7">
    <source>
        <dbReference type="PROSITE" id="PS50850"/>
    </source>
</evidence>
<dbReference type="Proteomes" id="UP000887577">
    <property type="component" value="Unplaced"/>
</dbReference>
<feature type="transmembrane region" description="Helical" evidence="6">
    <location>
        <begin position="92"/>
        <end position="111"/>
    </location>
</feature>
<dbReference type="FunFam" id="1.20.1250.20:FF:000059">
    <property type="entry name" value="Solute carrier family 17 member 9"/>
    <property type="match status" value="1"/>
</dbReference>
<feature type="transmembrane region" description="Helical" evidence="6">
    <location>
        <begin position="64"/>
        <end position="80"/>
    </location>
</feature>
<evidence type="ECO:0000256" key="6">
    <source>
        <dbReference type="SAM" id="Phobius"/>
    </source>
</evidence>
<dbReference type="WBParaSite" id="PSU_v2.g5510.t1">
    <property type="protein sequence ID" value="PSU_v2.g5510.t1"/>
    <property type="gene ID" value="PSU_v2.g5510"/>
</dbReference>
<keyword evidence="2 6" id="KW-0812">Transmembrane</keyword>
<dbReference type="Gene3D" id="1.20.1250.20">
    <property type="entry name" value="MFS general substrate transporter like domains"/>
    <property type="match status" value="1"/>
</dbReference>